<keyword evidence="1" id="KW-0175">Coiled coil</keyword>
<dbReference type="EMBL" id="CP025189">
    <property type="protein sequence ID" value="AWV23295.1"/>
    <property type="molecule type" value="Genomic_DNA"/>
</dbReference>
<protein>
    <recommendedName>
        <fullName evidence="3">Chromosome segregation protein SMC</fullName>
    </recommendedName>
</protein>
<dbReference type="RefSeq" id="WP_397540484.1">
    <property type="nucleotide sequence ID" value="NZ_CP025189.1"/>
</dbReference>
<feature type="coiled-coil region" evidence="1">
    <location>
        <begin position="74"/>
        <end position="134"/>
    </location>
</feature>
<dbReference type="AlphaFoldDB" id="A0A4Y1MZ99"/>
<evidence type="ECO:0000256" key="1">
    <source>
        <dbReference type="SAM" id="Coils"/>
    </source>
</evidence>
<reference evidence="2" key="1">
    <citation type="submission" date="2017-12" db="EMBL/GenBank/DDBJ databases">
        <authorList>
            <person name="Martens C."/>
            <person name="Dahlstrom E."/>
            <person name="Barbian K."/>
            <person name="Sykora L."/>
            <person name="Ricklefs S."/>
            <person name="Bruno D."/>
            <person name="Anzick I."/>
            <person name="Myles I."/>
            <person name="Datta S.K."/>
        </authorList>
    </citation>
    <scope>NUCLEOTIDE SEQUENCE</scope>
    <source>
        <strain evidence="2">AD2</strain>
    </source>
</reference>
<gene>
    <name evidence="2" type="ORF">RADP37_05368</name>
</gene>
<organism evidence="2">
    <name type="scientific">Roseomonas mucosa</name>
    <dbReference type="NCBI Taxonomy" id="207340"/>
    <lineage>
        <taxon>Bacteria</taxon>
        <taxon>Pseudomonadati</taxon>
        <taxon>Pseudomonadota</taxon>
        <taxon>Alphaproteobacteria</taxon>
        <taxon>Acetobacterales</taxon>
        <taxon>Roseomonadaceae</taxon>
        <taxon>Roseomonas</taxon>
    </lineage>
</organism>
<feature type="coiled-coil region" evidence="1">
    <location>
        <begin position="14"/>
        <end position="48"/>
    </location>
</feature>
<evidence type="ECO:0008006" key="3">
    <source>
        <dbReference type="Google" id="ProtNLM"/>
    </source>
</evidence>
<name>A0A4Y1MZ99_9PROT</name>
<sequence>MKVQDPAIPEIEGLAEAQAARAAVRARLDDLQGRLSAATVGIQRARRQRDELVARTAAGEDVPAIEISAVDGTIAELESKEAMLREALPKVEKEMTAAGAEVAGVISSEGRKRHRQASAALEKAQAAMTAARAEAGRLFEVQQLWQGFASTEHRNEERAIATLTSPSEAMRI</sequence>
<accession>A0A4Y1MZ99</accession>
<evidence type="ECO:0000313" key="2">
    <source>
        <dbReference type="EMBL" id="AWV23295.1"/>
    </source>
</evidence>
<proteinExistence type="predicted"/>